<dbReference type="InterPro" id="IPR000847">
    <property type="entry name" value="LysR_HTH_N"/>
</dbReference>
<dbReference type="OrthoDB" id="9810065at2"/>
<evidence type="ECO:0000256" key="3">
    <source>
        <dbReference type="ARBA" id="ARBA00023125"/>
    </source>
</evidence>
<evidence type="ECO:0000256" key="2">
    <source>
        <dbReference type="ARBA" id="ARBA00023015"/>
    </source>
</evidence>
<evidence type="ECO:0000256" key="1">
    <source>
        <dbReference type="ARBA" id="ARBA00009437"/>
    </source>
</evidence>
<proteinExistence type="inferred from homology"/>
<keyword evidence="2" id="KW-0805">Transcription regulation</keyword>
<dbReference type="CDD" id="cd08422">
    <property type="entry name" value="PBP2_CrgA_like"/>
    <property type="match status" value="1"/>
</dbReference>
<dbReference type="GO" id="GO:0003700">
    <property type="term" value="F:DNA-binding transcription factor activity"/>
    <property type="evidence" value="ECO:0007669"/>
    <property type="project" value="InterPro"/>
</dbReference>
<dbReference type="Proteomes" id="UP000198157">
    <property type="component" value="Unassembled WGS sequence"/>
</dbReference>
<evidence type="ECO:0000313" key="7">
    <source>
        <dbReference type="Proteomes" id="UP000198157"/>
    </source>
</evidence>
<dbReference type="InterPro" id="IPR005119">
    <property type="entry name" value="LysR_subst-bd"/>
</dbReference>
<dbReference type="PRINTS" id="PR00039">
    <property type="entry name" value="HTHLYSR"/>
</dbReference>
<organism evidence="6 7">
    <name type="scientific">Stenotrophomonas maltophilia</name>
    <name type="common">Pseudomonas maltophilia</name>
    <name type="synonym">Xanthomonas maltophilia</name>
    <dbReference type="NCBI Taxonomy" id="40324"/>
    <lineage>
        <taxon>Bacteria</taxon>
        <taxon>Pseudomonadati</taxon>
        <taxon>Pseudomonadota</taxon>
        <taxon>Gammaproteobacteria</taxon>
        <taxon>Lysobacterales</taxon>
        <taxon>Lysobacteraceae</taxon>
        <taxon>Stenotrophomonas</taxon>
        <taxon>Stenotrophomonas maltophilia group</taxon>
    </lineage>
</organism>
<dbReference type="SUPFAM" id="SSF46785">
    <property type="entry name" value="Winged helix' DNA-binding domain"/>
    <property type="match status" value="1"/>
</dbReference>
<comment type="caution">
    <text evidence="6">The sequence shown here is derived from an EMBL/GenBank/DDBJ whole genome shotgun (WGS) entry which is preliminary data.</text>
</comment>
<keyword evidence="3" id="KW-0238">DNA-binding</keyword>
<dbReference type="PANTHER" id="PTHR30537">
    <property type="entry name" value="HTH-TYPE TRANSCRIPTIONAL REGULATOR"/>
    <property type="match status" value="1"/>
</dbReference>
<evidence type="ECO:0000256" key="4">
    <source>
        <dbReference type="ARBA" id="ARBA00023163"/>
    </source>
</evidence>
<evidence type="ECO:0000259" key="5">
    <source>
        <dbReference type="PROSITE" id="PS50931"/>
    </source>
</evidence>
<gene>
    <name evidence="6" type="ORF">CEE60_18435</name>
</gene>
<dbReference type="SUPFAM" id="SSF53850">
    <property type="entry name" value="Periplasmic binding protein-like II"/>
    <property type="match status" value="1"/>
</dbReference>
<dbReference type="Pfam" id="PF00126">
    <property type="entry name" value="HTH_1"/>
    <property type="match status" value="1"/>
</dbReference>
<feature type="domain" description="HTH lysR-type" evidence="5">
    <location>
        <begin position="1"/>
        <end position="59"/>
    </location>
</feature>
<dbReference type="GO" id="GO:0003677">
    <property type="term" value="F:DNA binding"/>
    <property type="evidence" value="ECO:0007669"/>
    <property type="project" value="UniProtKB-KW"/>
</dbReference>
<evidence type="ECO:0000313" key="6">
    <source>
        <dbReference type="EMBL" id="OWQ49770.1"/>
    </source>
</evidence>
<comment type="similarity">
    <text evidence="1">Belongs to the LysR transcriptional regulatory family.</text>
</comment>
<dbReference type="EMBL" id="NIVS01000056">
    <property type="protein sequence ID" value="OWQ49770.1"/>
    <property type="molecule type" value="Genomic_DNA"/>
</dbReference>
<keyword evidence="4" id="KW-0804">Transcription</keyword>
<protein>
    <submittedName>
        <fullName evidence="6">LysR family transcriptional regulator</fullName>
    </submittedName>
</protein>
<dbReference type="InterPro" id="IPR036390">
    <property type="entry name" value="WH_DNA-bd_sf"/>
</dbReference>
<accession>A0A246HHK5</accession>
<dbReference type="AlphaFoldDB" id="A0A246HHK5"/>
<name>A0A246HHK5_STEMA</name>
<dbReference type="PROSITE" id="PS50931">
    <property type="entry name" value="HTH_LYSR"/>
    <property type="match status" value="1"/>
</dbReference>
<dbReference type="Pfam" id="PF03466">
    <property type="entry name" value="LysR_substrate"/>
    <property type="match status" value="1"/>
</dbReference>
<dbReference type="InterPro" id="IPR058163">
    <property type="entry name" value="LysR-type_TF_proteobact-type"/>
</dbReference>
<sequence>MDQFSAMKAFRSIVDAGSFTAAAERLDTTHSSMSRQLRQLEAHLGSRLLDRNSRRLTLTEAGRAYYQDCVDILDRLEVAEQRLQADHDAPSGLLRVSAPLVIGTLELSQWLPAFLEQYPGIELDLSCDDRLVDLIGGGFDMALRIAGPLADSTLVARELAVTDMVLVASPRYIAQWGLPRQPTDLARHALIGFAGARGLSAWSLTSARGAQVEVSPRGRLRVDAIPALHAAVLAGQGIAAFTRLTVQEDLLHGRLVRVLPQHHAGRRHYYAVYPHARQLAPKVRALAGFMARHYAALQQVRPVIPEA</sequence>
<dbReference type="FunFam" id="1.10.10.10:FF:000001">
    <property type="entry name" value="LysR family transcriptional regulator"/>
    <property type="match status" value="1"/>
</dbReference>
<dbReference type="Gene3D" id="1.10.10.10">
    <property type="entry name" value="Winged helix-like DNA-binding domain superfamily/Winged helix DNA-binding domain"/>
    <property type="match status" value="1"/>
</dbReference>
<dbReference type="PANTHER" id="PTHR30537:SF5">
    <property type="entry name" value="HTH-TYPE TRANSCRIPTIONAL ACTIVATOR TTDR-RELATED"/>
    <property type="match status" value="1"/>
</dbReference>
<dbReference type="Gene3D" id="3.40.190.290">
    <property type="match status" value="1"/>
</dbReference>
<reference evidence="6 7" key="1">
    <citation type="submission" date="2017-06" db="EMBL/GenBank/DDBJ databases">
        <authorList>
            <person name="Kim H.J."/>
            <person name="Triplett B.A."/>
        </authorList>
    </citation>
    <scope>NUCLEOTIDE SEQUENCE [LARGE SCALE GENOMIC DNA]</scope>
    <source>
        <strain evidence="6 7">13146</strain>
    </source>
</reference>
<dbReference type="InterPro" id="IPR036388">
    <property type="entry name" value="WH-like_DNA-bd_sf"/>
</dbReference>